<feature type="DNA-binding region" description="OmpR/PhoB-type" evidence="4">
    <location>
        <begin position="128"/>
        <end position="226"/>
    </location>
</feature>
<evidence type="ECO:0000313" key="7">
    <source>
        <dbReference type="Proteomes" id="UP001268610"/>
    </source>
</evidence>
<evidence type="ECO:0000256" key="1">
    <source>
        <dbReference type="ARBA" id="ARBA00022553"/>
    </source>
</evidence>
<feature type="domain" description="OmpR/PhoB-type" evidence="5">
    <location>
        <begin position="128"/>
        <end position="226"/>
    </location>
</feature>
<dbReference type="InterPro" id="IPR011006">
    <property type="entry name" value="CheY-like_superfamily"/>
</dbReference>
<keyword evidence="1" id="KW-0597">Phosphoprotein</keyword>
<dbReference type="GO" id="GO:0000976">
    <property type="term" value="F:transcription cis-regulatory region binding"/>
    <property type="evidence" value="ECO:0007669"/>
    <property type="project" value="TreeGrafter"/>
</dbReference>
<gene>
    <name evidence="6" type="ORF">RJJ65_19105</name>
</gene>
<dbReference type="SUPFAM" id="SSF52172">
    <property type="entry name" value="CheY-like"/>
    <property type="match status" value="1"/>
</dbReference>
<evidence type="ECO:0000256" key="4">
    <source>
        <dbReference type="PROSITE-ProRule" id="PRU01091"/>
    </source>
</evidence>
<dbReference type="GO" id="GO:0000156">
    <property type="term" value="F:phosphorelay response regulator activity"/>
    <property type="evidence" value="ECO:0007669"/>
    <property type="project" value="TreeGrafter"/>
</dbReference>
<dbReference type="Gene3D" id="1.10.10.10">
    <property type="entry name" value="Winged helix-like DNA-binding domain superfamily/Winged helix DNA-binding domain"/>
    <property type="match status" value="1"/>
</dbReference>
<proteinExistence type="predicted"/>
<evidence type="ECO:0000256" key="3">
    <source>
        <dbReference type="ARBA" id="ARBA00023125"/>
    </source>
</evidence>
<dbReference type="InterPro" id="IPR039420">
    <property type="entry name" value="WalR-like"/>
</dbReference>
<dbReference type="RefSeq" id="WP_310865639.1">
    <property type="nucleotide sequence ID" value="NZ_JAVLSF010000010.1"/>
</dbReference>
<dbReference type="GO" id="GO:0005829">
    <property type="term" value="C:cytosol"/>
    <property type="evidence" value="ECO:0007669"/>
    <property type="project" value="TreeGrafter"/>
</dbReference>
<dbReference type="Proteomes" id="UP001268610">
    <property type="component" value="Unassembled WGS sequence"/>
</dbReference>
<dbReference type="GO" id="GO:0032993">
    <property type="term" value="C:protein-DNA complex"/>
    <property type="evidence" value="ECO:0007669"/>
    <property type="project" value="TreeGrafter"/>
</dbReference>
<sequence>MTELLVIVSRDADYYLMLSYILKEAGYRAMLVDVPSEAVAIAEESEAAAIIVDCQPGSQILANIASGLKERELTSDITLIALVAEKAAYLDILKANVDESFTRPMPPERLLTYLHGAIGNPLDELAKRPVPMFDEMRLDAGARRVLVRGAPVNLSPIEFRLLSALMNDAGRVFSRAELIDIAWPKRAFVEPRTVDVHIGRLRRALKRALGRDVIRTVPKVGYAIDVV</sequence>
<accession>A0AAJ2GX85</accession>
<dbReference type="Pfam" id="PF00486">
    <property type="entry name" value="Trans_reg_C"/>
    <property type="match status" value="1"/>
</dbReference>
<organism evidence="6 7">
    <name type="scientific">Rhizobium hidalgonense</name>
    <dbReference type="NCBI Taxonomy" id="1538159"/>
    <lineage>
        <taxon>Bacteria</taxon>
        <taxon>Pseudomonadati</taxon>
        <taxon>Pseudomonadota</taxon>
        <taxon>Alphaproteobacteria</taxon>
        <taxon>Hyphomicrobiales</taxon>
        <taxon>Rhizobiaceae</taxon>
        <taxon>Rhizobium/Agrobacterium group</taxon>
        <taxon>Rhizobium</taxon>
    </lineage>
</organism>
<dbReference type="AlphaFoldDB" id="A0AAJ2GX85"/>
<keyword evidence="2" id="KW-0902">Two-component regulatory system</keyword>
<reference evidence="6" key="1">
    <citation type="submission" date="2023-04" db="EMBL/GenBank/DDBJ databases">
        <title>Genomic characterization of faba bean (Vicia faba) microsymbionts in Mexican soils.</title>
        <authorList>
            <person name="Rivera Orduna F.N."/>
            <person name="Guevara-Luna J."/>
            <person name="Yan J."/>
            <person name="Arroyo-Herrera I."/>
            <person name="Li Y."/>
            <person name="Vasquez-Murrieta M.S."/>
            <person name="Wang E.T."/>
        </authorList>
    </citation>
    <scope>NUCLEOTIDE SEQUENCE</scope>
    <source>
        <strain evidence="6">CH26</strain>
    </source>
</reference>
<dbReference type="GO" id="GO:0006355">
    <property type="term" value="P:regulation of DNA-templated transcription"/>
    <property type="evidence" value="ECO:0007669"/>
    <property type="project" value="InterPro"/>
</dbReference>
<dbReference type="PANTHER" id="PTHR48111:SF40">
    <property type="entry name" value="PHOSPHATE REGULON TRANSCRIPTIONAL REGULATORY PROTEIN PHOB"/>
    <property type="match status" value="1"/>
</dbReference>
<comment type="caution">
    <text evidence="6">The sequence shown here is derived from an EMBL/GenBank/DDBJ whole genome shotgun (WGS) entry which is preliminary data.</text>
</comment>
<keyword evidence="3 4" id="KW-0238">DNA-binding</keyword>
<evidence type="ECO:0000256" key="2">
    <source>
        <dbReference type="ARBA" id="ARBA00023012"/>
    </source>
</evidence>
<dbReference type="SMART" id="SM00862">
    <property type="entry name" value="Trans_reg_C"/>
    <property type="match status" value="1"/>
</dbReference>
<dbReference type="Gene3D" id="3.40.50.2300">
    <property type="match status" value="1"/>
</dbReference>
<evidence type="ECO:0000259" key="5">
    <source>
        <dbReference type="PROSITE" id="PS51755"/>
    </source>
</evidence>
<protein>
    <submittedName>
        <fullName evidence="6">Winged-helix domain-containing protein</fullName>
    </submittedName>
</protein>
<dbReference type="SUPFAM" id="SSF46894">
    <property type="entry name" value="C-terminal effector domain of the bipartite response regulators"/>
    <property type="match status" value="1"/>
</dbReference>
<evidence type="ECO:0000313" key="6">
    <source>
        <dbReference type="EMBL" id="MDR9774728.1"/>
    </source>
</evidence>
<dbReference type="EMBL" id="JAVLSF010000010">
    <property type="protein sequence ID" value="MDR9774728.1"/>
    <property type="molecule type" value="Genomic_DNA"/>
</dbReference>
<dbReference type="InterPro" id="IPR036388">
    <property type="entry name" value="WH-like_DNA-bd_sf"/>
</dbReference>
<dbReference type="InterPro" id="IPR016032">
    <property type="entry name" value="Sig_transdc_resp-reg_C-effctor"/>
</dbReference>
<name>A0AAJ2GX85_9HYPH</name>
<dbReference type="InterPro" id="IPR001867">
    <property type="entry name" value="OmpR/PhoB-type_DNA-bd"/>
</dbReference>
<dbReference type="PROSITE" id="PS51755">
    <property type="entry name" value="OMPR_PHOB"/>
    <property type="match status" value="1"/>
</dbReference>
<dbReference type="PANTHER" id="PTHR48111">
    <property type="entry name" value="REGULATOR OF RPOS"/>
    <property type="match status" value="1"/>
</dbReference>
<dbReference type="CDD" id="cd00383">
    <property type="entry name" value="trans_reg_C"/>
    <property type="match status" value="1"/>
</dbReference>